<dbReference type="EMBL" id="CAJNXB010001136">
    <property type="protein sequence ID" value="CAF3137904.1"/>
    <property type="molecule type" value="Genomic_DNA"/>
</dbReference>
<dbReference type="EMBL" id="CAJNYU010001478">
    <property type="protein sequence ID" value="CAF3442175.1"/>
    <property type="molecule type" value="Genomic_DNA"/>
</dbReference>
<dbReference type="Proteomes" id="UP000663848">
    <property type="component" value="Unassembled WGS sequence"/>
</dbReference>
<evidence type="ECO:0000256" key="4">
    <source>
        <dbReference type="PROSITE-ProRule" id="PRU00504"/>
    </source>
</evidence>
<accession>A0A817P9M8</accession>
<organism evidence="5 12">
    <name type="scientific">Rotaria socialis</name>
    <dbReference type="NCBI Taxonomy" id="392032"/>
    <lineage>
        <taxon>Eukaryota</taxon>
        <taxon>Metazoa</taxon>
        <taxon>Spiralia</taxon>
        <taxon>Gnathifera</taxon>
        <taxon>Rotifera</taxon>
        <taxon>Eurotatoria</taxon>
        <taxon>Bdelloidea</taxon>
        <taxon>Philodinida</taxon>
        <taxon>Philodinidae</taxon>
        <taxon>Rotaria</taxon>
    </lineage>
</organism>
<gene>
    <name evidence="7" type="ORF">FME351_LOCUS12747</name>
    <name evidence="8" type="ORF">GRG538_LOCUS26093</name>
    <name evidence="9" type="ORF">HFQ381_LOCUS22190</name>
    <name evidence="6" type="ORF">LUA448_LOCUS6803</name>
    <name evidence="11" type="ORF">QYT958_LOCUS28269</name>
    <name evidence="5" type="ORF">TIS948_LOCUS8977</name>
    <name evidence="10" type="ORF">TSG867_LOCUS21115</name>
</gene>
<dbReference type="CDD" id="cd05819">
    <property type="entry name" value="NHL"/>
    <property type="match status" value="1"/>
</dbReference>
<dbReference type="PANTHER" id="PTHR10680">
    <property type="entry name" value="PEPTIDYL-GLYCINE ALPHA-AMIDATING MONOOXYGENASE"/>
    <property type="match status" value="1"/>
</dbReference>
<proteinExistence type="predicted"/>
<dbReference type="EMBL" id="CAJOBR010007585">
    <property type="protein sequence ID" value="CAF4865760.1"/>
    <property type="molecule type" value="Genomic_DNA"/>
</dbReference>
<evidence type="ECO:0000256" key="2">
    <source>
        <dbReference type="ARBA" id="ARBA00022737"/>
    </source>
</evidence>
<dbReference type="Proteomes" id="UP000663869">
    <property type="component" value="Unassembled WGS sequence"/>
</dbReference>
<evidence type="ECO:0000256" key="3">
    <source>
        <dbReference type="ARBA" id="ARBA00023180"/>
    </source>
</evidence>
<keyword evidence="3" id="KW-0325">Glycoprotein</keyword>
<dbReference type="Proteomes" id="UP000663833">
    <property type="component" value="Unassembled WGS sequence"/>
</dbReference>
<evidence type="ECO:0000313" key="8">
    <source>
        <dbReference type="EMBL" id="CAF3666537.1"/>
    </source>
</evidence>
<dbReference type="PROSITE" id="PS51125">
    <property type="entry name" value="NHL"/>
    <property type="match status" value="1"/>
</dbReference>
<evidence type="ECO:0000313" key="9">
    <source>
        <dbReference type="EMBL" id="CAF4428977.1"/>
    </source>
</evidence>
<dbReference type="EMBL" id="CAJNYD010000663">
    <property type="protein sequence ID" value="CAF3285084.1"/>
    <property type="molecule type" value="Genomic_DNA"/>
</dbReference>
<dbReference type="Proteomes" id="UP000663872">
    <property type="component" value="Unassembled WGS sequence"/>
</dbReference>
<evidence type="ECO:0000313" key="12">
    <source>
        <dbReference type="Proteomes" id="UP000663825"/>
    </source>
</evidence>
<dbReference type="AlphaFoldDB" id="A0A817P9M8"/>
<dbReference type="PANTHER" id="PTHR10680:SF28">
    <property type="entry name" value="SMP-30_GLUCONOLACTONASE_LRE-LIKE REGION DOMAIN-CONTAINING PROTEIN"/>
    <property type="match status" value="1"/>
</dbReference>
<sequence>MTSKLELNQCSTCQKSSGKCMCDGCKNYFCMKHFEQHRQQLSIKFDDEIAKTHDELREQINRINQSSVSTSEFFNEIDRWETVTVEKIHKAANQARRQLTQLFTRDKDTLAKEFGMITKEIRDRREEDNFDENDIERIRQTINQMKISLKQFIQPTKTIIVTNDRIDWNRFIYVENEHNRVATLRSNSTDIHLDAEWVQNSITVAGGNGQGREMNQLFYSWGLYVNDEQTIFVADTSNHRIMEWKYGAMNGQVVAGGNRQGNGTHQLNNPYDVIVDKKSDSLIISDCGNKRVVRWPCQNGTSGETIISNIDCIGLAIDENGSLYVVDHAKHEVRRYSIGDTEGTVVAGGRGKGNRLDQLANPYYVFVDRDHSVYVSDHGNHRVMKWKEDAKQGIVVAGGQGSGDDLTQLSNPRGIFVDELDTVYVADGGNHRIMRWPKEATQGCVIAGGNDSGGKSNQLNNPVGLSIDRHGNLYVVDKNNSRVQKFNIDSNS</sequence>
<evidence type="ECO:0000313" key="10">
    <source>
        <dbReference type="EMBL" id="CAF4501326.1"/>
    </source>
</evidence>
<evidence type="ECO:0000313" key="5">
    <source>
        <dbReference type="EMBL" id="CAF3137904.1"/>
    </source>
</evidence>
<dbReference type="OrthoDB" id="342730at2759"/>
<comment type="caution">
    <text evidence="5">The sequence shown here is derived from an EMBL/GenBank/DDBJ whole genome shotgun (WGS) entry which is preliminary data.</text>
</comment>
<dbReference type="GO" id="GO:0005576">
    <property type="term" value="C:extracellular region"/>
    <property type="evidence" value="ECO:0007669"/>
    <property type="project" value="TreeGrafter"/>
</dbReference>
<evidence type="ECO:0000256" key="1">
    <source>
        <dbReference type="ARBA" id="ARBA00022729"/>
    </source>
</evidence>
<dbReference type="InterPro" id="IPR011042">
    <property type="entry name" value="6-blade_b-propeller_TolB-like"/>
</dbReference>
<dbReference type="Gene3D" id="2.120.10.30">
    <property type="entry name" value="TolB, C-terminal domain"/>
    <property type="match status" value="3"/>
</dbReference>
<keyword evidence="2" id="KW-0677">Repeat</keyword>
<feature type="repeat" description="NHL" evidence="4">
    <location>
        <begin position="458"/>
        <end position="489"/>
    </location>
</feature>
<evidence type="ECO:0000313" key="6">
    <source>
        <dbReference type="EMBL" id="CAF3285084.1"/>
    </source>
</evidence>
<keyword evidence="1" id="KW-0732">Signal</keyword>
<dbReference type="Proteomes" id="UP000663851">
    <property type="component" value="Unassembled WGS sequence"/>
</dbReference>
<dbReference type="EMBL" id="CAJNYT010004483">
    <property type="protein sequence ID" value="CAF3666537.1"/>
    <property type="molecule type" value="Genomic_DNA"/>
</dbReference>
<dbReference type="SUPFAM" id="SSF101898">
    <property type="entry name" value="NHL repeat"/>
    <property type="match status" value="2"/>
</dbReference>
<evidence type="ECO:0000313" key="7">
    <source>
        <dbReference type="EMBL" id="CAF3442175.1"/>
    </source>
</evidence>
<reference evidence="5" key="1">
    <citation type="submission" date="2021-02" db="EMBL/GenBank/DDBJ databases">
        <authorList>
            <person name="Nowell W R."/>
        </authorList>
    </citation>
    <scope>NUCLEOTIDE SEQUENCE</scope>
</reference>
<dbReference type="Pfam" id="PF01436">
    <property type="entry name" value="NHL"/>
    <property type="match status" value="2"/>
</dbReference>
<name>A0A817P9M8_9BILA</name>
<evidence type="ECO:0000313" key="11">
    <source>
        <dbReference type="EMBL" id="CAF4865760.1"/>
    </source>
</evidence>
<dbReference type="EMBL" id="CAJOBQ010001607">
    <property type="protein sequence ID" value="CAF4501326.1"/>
    <property type="molecule type" value="Genomic_DNA"/>
</dbReference>
<dbReference type="EMBL" id="CAJOBO010002067">
    <property type="protein sequence ID" value="CAF4428977.1"/>
    <property type="molecule type" value="Genomic_DNA"/>
</dbReference>
<dbReference type="Proteomes" id="UP000663862">
    <property type="component" value="Unassembled WGS sequence"/>
</dbReference>
<protein>
    <submittedName>
        <fullName evidence="5">Uncharacterized protein</fullName>
    </submittedName>
</protein>
<dbReference type="InterPro" id="IPR001258">
    <property type="entry name" value="NHL_repeat"/>
</dbReference>
<dbReference type="Proteomes" id="UP000663825">
    <property type="component" value="Unassembled WGS sequence"/>
</dbReference>